<dbReference type="GO" id="GO:0003700">
    <property type="term" value="F:DNA-binding transcription factor activity"/>
    <property type="evidence" value="ECO:0007669"/>
    <property type="project" value="TreeGrafter"/>
</dbReference>
<evidence type="ECO:0000256" key="4">
    <source>
        <dbReference type="ARBA" id="ARBA00023163"/>
    </source>
</evidence>
<keyword evidence="3" id="KW-0238">DNA-binding</keyword>
<evidence type="ECO:0000256" key="2">
    <source>
        <dbReference type="ARBA" id="ARBA00023015"/>
    </source>
</evidence>
<dbReference type="PROSITE" id="PS00356">
    <property type="entry name" value="HTH_LACI_1"/>
    <property type="match status" value="1"/>
</dbReference>
<evidence type="ECO:0000259" key="5">
    <source>
        <dbReference type="PROSITE" id="PS50932"/>
    </source>
</evidence>
<dbReference type="InterPro" id="IPR046335">
    <property type="entry name" value="LacI/GalR-like_sensor"/>
</dbReference>
<dbReference type="Pfam" id="PF13377">
    <property type="entry name" value="Peripla_BP_3"/>
    <property type="match status" value="1"/>
</dbReference>
<keyword evidence="2" id="KW-0805">Transcription regulation</keyword>
<dbReference type="InterPro" id="IPR010982">
    <property type="entry name" value="Lambda_DNA-bd_dom_sf"/>
</dbReference>
<name>A0A840Q519_9PSEU</name>
<dbReference type="PANTHER" id="PTHR30146">
    <property type="entry name" value="LACI-RELATED TRANSCRIPTIONAL REPRESSOR"/>
    <property type="match status" value="1"/>
</dbReference>
<evidence type="ECO:0000313" key="6">
    <source>
        <dbReference type="EMBL" id="MBB5153455.1"/>
    </source>
</evidence>
<dbReference type="Gene3D" id="1.10.260.40">
    <property type="entry name" value="lambda repressor-like DNA-binding domains"/>
    <property type="match status" value="1"/>
</dbReference>
<reference evidence="6 7" key="1">
    <citation type="submission" date="2020-08" db="EMBL/GenBank/DDBJ databases">
        <title>Sequencing the genomes of 1000 actinobacteria strains.</title>
        <authorList>
            <person name="Klenk H.-P."/>
        </authorList>
    </citation>
    <scope>NUCLEOTIDE SEQUENCE [LARGE SCALE GENOMIC DNA]</scope>
    <source>
        <strain evidence="6 7">DSM 45584</strain>
    </source>
</reference>
<evidence type="ECO:0000313" key="7">
    <source>
        <dbReference type="Proteomes" id="UP000584374"/>
    </source>
</evidence>
<protein>
    <submittedName>
        <fullName evidence="6">LacI family transcriptional regulator</fullName>
    </submittedName>
</protein>
<dbReference type="SMART" id="SM00354">
    <property type="entry name" value="HTH_LACI"/>
    <property type="match status" value="1"/>
</dbReference>
<dbReference type="InterPro" id="IPR000843">
    <property type="entry name" value="HTH_LacI"/>
</dbReference>
<dbReference type="InterPro" id="IPR028082">
    <property type="entry name" value="Peripla_BP_I"/>
</dbReference>
<evidence type="ECO:0000256" key="1">
    <source>
        <dbReference type="ARBA" id="ARBA00022491"/>
    </source>
</evidence>
<sequence length="331" mass="34642">MATISDVATRAGVSTATVSRALNGKSTVDPELAARVLAAAAELGYRPNGPARNLRKQETAVLALIISDVENPFFTAIARGVEDVAHAAGYSVVLCNSDDEPDKEREYIDVALQERVAGVLLSPSGRGDSAELLGRNDTPVVAVDRPLPNSPSDTVLVDSKGAAREATQHLAEQGYRRIACLTGPNGVLTADDRLAGYRDGLRAAQLPVPAALVRRSEFKAAGAKQAARSLLSQDDQPDAILVANNMMAVGVLETCAELGLRPGRDIGVVAFDDAPWASLLDPPLTVVAQPAYDIGAVAARLLLGRISGERVDATTTTLSAHLVVRASSTRP</sequence>
<feature type="domain" description="HTH lacI-type" evidence="5">
    <location>
        <begin position="2"/>
        <end position="56"/>
    </location>
</feature>
<dbReference type="AlphaFoldDB" id="A0A840Q519"/>
<dbReference type="SUPFAM" id="SSF53822">
    <property type="entry name" value="Periplasmic binding protein-like I"/>
    <property type="match status" value="1"/>
</dbReference>
<dbReference type="GO" id="GO:0000976">
    <property type="term" value="F:transcription cis-regulatory region binding"/>
    <property type="evidence" value="ECO:0007669"/>
    <property type="project" value="TreeGrafter"/>
</dbReference>
<dbReference type="EMBL" id="JACHIW010000001">
    <property type="protein sequence ID" value="MBB5153455.1"/>
    <property type="molecule type" value="Genomic_DNA"/>
</dbReference>
<dbReference type="CDD" id="cd06267">
    <property type="entry name" value="PBP1_LacI_sugar_binding-like"/>
    <property type="match status" value="1"/>
</dbReference>
<dbReference type="RefSeq" id="WP_184724248.1">
    <property type="nucleotide sequence ID" value="NZ_JACHIW010000001.1"/>
</dbReference>
<dbReference type="Pfam" id="PF00356">
    <property type="entry name" value="LacI"/>
    <property type="match status" value="1"/>
</dbReference>
<accession>A0A840Q519</accession>
<dbReference type="PRINTS" id="PR00036">
    <property type="entry name" value="HTHLACI"/>
</dbReference>
<dbReference type="SUPFAM" id="SSF47413">
    <property type="entry name" value="lambda repressor-like DNA-binding domains"/>
    <property type="match status" value="1"/>
</dbReference>
<gene>
    <name evidence="6" type="ORF">BJ970_000989</name>
</gene>
<dbReference type="PROSITE" id="PS50932">
    <property type="entry name" value="HTH_LACI_2"/>
    <property type="match status" value="1"/>
</dbReference>
<dbReference type="PANTHER" id="PTHR30146:SF148">
    <property type="entry name" value="HTH-TYPE TRANSCRIPTIONAL REPRESSOR PURR-RELATED"/>
    <property type="match status" value="1"/>
</dbReference>
<keyword evidence="4" id="KW-0804">Transcription</keyword>
<organism evidence="6 7">
    <name type="scientific">Saccharopolyspora phatthalungensis</name>
    <dbReference type="NCBI Taxonomy" id="664693"/>
    <lineage>
        <taxon>Bacteria</taxon>
        <taxon>Bacillati</taxon>
        <taxon>Actinomycetota</taxon>
        <taxon>Actinomycetes</taxon>
        <taxon>Pseudonocardiales</taxon>
        <taxon>Pseudonocardiaceae</taxon>
        <taxon>Saccharopolyspora</taxon>
    </lineage>
</organism>
<evidence type="ECO:0000256" key="3">
    <source>
        <dbReference type="ARBA" id="ARBA00023125"/>
    </source>
</evidence>
<dbReference type="Gene3D" id="3.40.50.2300">
    <property type="match status" value="2"/>
</dbReference>
<proteinExistence type="predicted"/>
<dbReference type="Proteomes" id="UP000584374">
    <property type="component" value="Unassembled WGS sequence"/>
</dbReference>
<keyword evidence="7" id="KW-1185">Reference proteome</keyword>
<keyword evidence="1" id="KW-0678">Repressor</keyword>
<dbReference type="CDD" id="cd01392">
    <property type="entry name" value="HTH_LacI"/>
    <property type="match status" value="1"/>
</dbReference>
<comment type="caution">
    <text evidence="6">The sequence shown here is derived from an EMBL/GenBank/DDBJ whole genome shotgun (WGS) entry which is preliminary data.</text>
</comment>